<dbReference type="AlphaFoldDB" id="A0A812RGG9"/>
<name>A0A812RGG9_SYMPI</name>
<evidence type="ECO:0000313" key="1">
    <source>
        <dbReference type="EMBL" id="CAE7438332.1"/>
    </source>
</evidence>
<protein>
    <submittedName>
        <fullName evidence="1">ATJ20 protein</fullName>
    </submittedName>
</protein>
<evidence type="ECO:0000313" key="2">
    <source>
        <dbReference type="Proteomes" id="UP000649617"/>
    </source>
</evidence>
<dbReference type="OrthoDB" id="442883at2759"/>
<keyword evidence="2" id="KW-1185">Reference proteome</keyword>
<gene>
    <name evidence="1" type="primary">ATJ20</name>
    <name evidence="1" type="ORF">SPIL2461_LOCUS10694</name>
</gene>
<comment type="caution">
    <text evidence="1">The sequence shown here is derived from an EMBL/GenBank/DDBJ whole genome shotgun (WGS) entry which is preliminary data.</text>
</comment>
<proteinExistence type="predicted"/>
<sequence length="327" mass="34846">MGVSSKLLGVDTAALLLPSLPVVCWLALARTCSGDWSALQQHVEAVHKDAFAAHQSLEQLVNAKRFRAAVLRLSWLAGVDAENSPMPKLASLVYIWAHLGKPANAPKPNRRSEHVQQLAREFANGAVSTGIQEAMRLELKAVEAALRIRLALGGSLEEVALLNLVPADTPGKLDGRALIACTRSRGLTEATTLMWATRQGVRWVQAILRLGASASKVTPSGWSALLYGAAFESRKMTADGSSDSGDASYGGYRHRTRGVVGPLIDAGADPQARTLQLKAYLSAFSPSPLTCKFVCASDIAWAESAVNSGWAIDLLSNRPELVESAQA</sequence>
<organism evidence="1 2">
    <name type="scientific">Symbiodinium pilosum</name>
    <name type="common">Dinoflagellate</name>
    <dbReference type="NCBI Taxonomy" id="2952"/>
    <lineage>
        <taxon>Eukaryota</taxon>
        <taxon>Sar</taxon>
        <taxon>Alveolata</taxon>
        <taxon>Dinophyceae</taxon>
        <taxon>Suessiales</taxon>
        <taxon>Symbiodiniaceae</taxon>
        <taxon>Symbiodinium</taxon>
    </lineage>
</organism>
<accession>A0A812RGG9</accession>
<dbReference type="EMBL" id="CAJNIZ010020269">
    <property type="protein sequence ID" value="CAE7438332.1"/>
    <property type="molecule type" value="Genomic_DNA"/>
</dbReference>
<dbReference type="Proteomes" id="UP000649617">
    <property type="component" value="Unassembled WGS sequence"/>
</dbReference>
<reference evidence="1" key="1">
    <citation type="submission" date="2021-02" db="EMBL/GenBank/DDBJ databases">
        <authorList>
            <person name="Dougan E. K."/>
            <person name="Rhodes N."/>
            <person name="Thang M."/>
            <person name="Chan C."/>
        </authorList>
    </citation>
    <scope>NUCLEOTIDE SEQUENCE</scope>
</reference>